<gene>
    <name evidence="2" type="ORF">NBG4_330026</name>
</gene>
<protein>
    <submittedName>
        <fullName evidence="2">Uncharacterized protein</fullName>
    </submittedName>
</protein>
<organism evidence="2 3">
    <name type="scientific">Candidatus Sulfobium mesophilum</name>
    <dbReference type="NCBI Taxonomy" id="2016548"/>
    <lineage>
        <taxon>Bacteria</taxon>
        <taxon>Pseudomonadati</taxon>
        <taxon>Nitrospirota</taxon>
        <taxon>Nitrospiria</taxon>
        <taxon>Nitrospirales</taxon>
        <taxon>Nitrospiraceae</taxon>
        <taxon>Candidatus Sulfobium</taxon>
    </lineage>
</organism>
<feature type="region of interest" description="Disordered" evidence="1">
    <location>
        <begin position="1"/>
        <end position="58"/>
    </location>
</feature>
<accession>A0A2U3QHI7</accession>
<reference evidence="3" key="1">
    <citation type="submission" date="2018-03" db="EMBL/GenBank/DDBJ databases">
        <authorList>
            <person name="Zecchin S."/>
        </authorList>
    </citation>
    <scope>NUCLEOTIDE SEQUENCE [LARGE SCALE GENOMIC DNA]</scope>
</reference>
<name>A0A2U3QHI7_9BACT</name>
<evidence type="ECO:0000256" key="1">
    <source>
        <dbReference type="SAM" id="MobiDB-lite"/>
    </source>
</evidence>
<dbReference type="Proteomes" id="UP000245125">
    <property type="component" value="Unassembled WGS sequence"/>
</dbReference>
<dbReference type="EMBL" id="OUUY01000079">
    <property type="protein sequence ID" value="SPQ00809.1"/>
    <property type="molecule type" value="Genomic_DNA"/>
</dbReference>
<keyword evidence="3" id="KW-1185">Reference proteome</keyword>
<proteinExistence type="predicted"/>
<evidence type="ECO:0000313" key="3">
    <source>
        <dbReference type="Proteomes" id="UP000245125"/>
    </source>
</evidence>
<sequence length="73" mass="8018">MQDGKGMSDPARSETSSMFGNSMRENRESLCLSSGDGPEERAGKNELQEPAMNGRRQSDSPIMCAWQFDCQVG</sequence>
<feature type="compositionally biased region" description="Basic and acidic residues" evidence="1">
    <location>
        <begin position="38"/>
        <end position="47"/>
    </location>
</feature>
<evidence type="ECO:0000313" key="2">
    <source>
        <dbReference type="EMBL" id="SPQ00809.1"/>
    </source>
</evidence>
<dbReference type="AlphaFoldDB" id="A0A2U3QHI7"/>